<gene>
    <name evidence="3" type="ORF">EIK79_16640</name>
</gene>
<dbReference type="Gene3D" id="1.10.260.40">
    <property type="entry name" value="lambda repressor-like DNA-binding domains"/>
    <property type="match status" value="1"/>
</dbReference>
<dbReference type="PROSITE" id="PS50943">
    <property type="entry name" value="HTH_CROC1"/>
    <property type="match status" value="1"/>
</dbReference>
<sequence>MRNELKVYRAENDITQEELAKEIGITRQTISAIENGRYDPSLKLAFKLSEYFECDVSDLFSGGE</sequence>
<dbReference type="OrthoDB" id="67699at2157"/>
<organism evidence="3 4">
    <name type="scientific">Halocatena pleomorpha</name>
    <dbReference type="NCBI Taxonomy" id="1785090"/>
    <lineage>
        <taxon>Archaea</taxon>
        <taxon>Methanobacteriati</taxon>
        <taxon>Methanobacteriota</taxon>
        <taxon>Stenosarchaea group</taxon>
        <taxon>Halobacteria</taxon>
        <taxon>Halobacteriales</taxon>
        <taxon>Natronomonadaceae</taxon>
        <taxon>Halocatena</taxon>
    </lineage>
</organism>
<dbReference type="AlphaFoldDB" id="A0A3P3R6A8"/>
<evidence type="ECO:0000313" key="4">
    <source>
        <dbReference type="Proteomes" id="UP000282322"/>
    </source>
</evidence>
<reference evidence="3 4" key="1">
    <citation type="submission" date="2018-11" db="EMBL/GenBank/DDBJ databases">
        <title>Taxonoimc description of Halomarina strain SPP-AMP-1.</title>
        <authorList>
            <person name="Pal Y."/>
            <person name="Srinivasana K."/>
            <person name="Verma A."/>
            <person name="Kumar P."/>
        </authorList>
    </citation>
    <scope>NUCLEOTIDE SEQUENCE [LARGE SCALE GENOMIC DNA]</scope>
    <source>
        <strain evidence="3 4">SPP-AMP-1</strain>
    </source>
</reference>
<dbReference type="RefSeq" id="WP_124956729.1">
    <property type="nucleotide sequence ID" value="NZ_RRCH01000041.1"/>
</dbReference>
<evidence type="ECO:0000256" key="1">
    <source>
        <dbReference type="ARBA" id="ARBA00023125"/>
    </source>
</evidence>
<dbReference type="InterPro" id="IPR010982">
    <property type="entry name" value="Lambda_DNA-bd_dom_sf"/>
</dbReference>
<dbReference type="Proteomes" id="UP000282322">
    <property type="component" value="Unassembled WGS sequence"/>
</dbReference>
<protein>
    <submittedName>
        <fullName evidence="3">Transcriptional regulator</fullName>
    </submittedName>
</protein>
<dbReference type="GO" id="GO:0003677">
    <property type="term" value="F:DNA binding"/>
    <property type="evidence" value="ECO:0007669"/>
    <property type="project" value="UniProtKB-KW"/>
</dbReference>
<dbReference type="InterPro" id="IPR001387">
    <property type="entry name" value="Cro/C1-type_HTH"/>
</dbReference>
<accession>A0A3P3R6A8</accession>
<dbReference type="SUPFAM" id="SSF47413">
    <property type="entry name" value="lambda repressor-like DNA-binding domains"/>
    <property type="match status" value="1"/>
</dbReference>
<dbReference type="PANTHER" id="PTHR46558:SF4">
    <property type="entry name" value="DNA-BIDING PHAGE PROTEIN"/>
    <property type="match status" value="1"/>
</dbReference>
<dbReference type="EMBL" id="RRCH01000041">
    <property type="protein sequence ID" value="RRJ28103.1"/>
    <property type="molecule type" value="Genomic_DNA"/>
</dbReference>
<evidence type="ECO:0000313" key="3">
    <source>
        <dbReference type="EMBL" id="RRJ28103.1"/>
    </source>
</evidence>
<comment type="caution">
    <text evidence="3">The sequence shown here is derived from an EMBL/GenBank/DDBJ whole genome shotgun (WGS) entry which is preliminary data.</text>
</comment>
<dbReference type="CDD" id="cd00093">
    <property type="entry name" value="HTH_XRE"/>
    <property type="match status" value="1"/>
</dbReference>
<dbReference type="SMART" id="SM00530">
    <property type="entry name" value="HTH_XRE"/>
    <property type="match status" value="1"/>
</dbReference>
<evidence type="ECO:0000259" key="2">
    <source>
        <dbReference type="PROSITE" id="PS50943"/>
    </source>
</evidence>
<proteinExistence type="predicted"/>
<dbReference type="PANTHER" id="PTHR46558">
    <property type="entry name" value="TRACRIPTIONAL REGULATORY PROTEIN-RELATED-RELATED"/>
    <property type="match status" value="1"/>
</dbReference>
<keyword evidence="1" id="KW-0238">DNA-binding</keyword>
<name>A0A3P3R6A8_9EURY</name>
<dbReference type="Pfam" id="PF01381">
    <property type="entry name" value="HTH_3"/>
    <property type="match status" value="1"/>
</dbReference>
<feature type="domain" description="HTH cro/C1-type" evidence="2">
    <location>
        <begin position="5"/>
        <end position="59"/>
    </location>
</feature>
<keyword evidence="4" id="KW-1185">Reference proteome</keyword>